<organism evidence="1 2">
    <name type="scientific">[Clostridium] leptum DSM 753</name>
    <dbReference type="NCBI Taxonomy" id="428125"/>
    <lineage>
        <taxon>Bacteria</taxon>
        <taxon>Bacillati</taxon>
        <taxon>Bacillota</taxon>
        <taxon>Clostridia</taxon>
        <taxon>Eubacteriales</taxon>
        <taxon>Oscillospiraceae</taxon>
        <taxon>Oscillospiraceae incertae sedis</taxon>
    </lineage>
</organism>
<accession>A0A855A446</accession>
<proteinExistence type="predicted"/>
<comment type="caution">
    <text evidence="1">The sequence shown here is derived from an EMBL/GenBank/DDBJ whole genome shotgun (WGS) entry which is preliminary data.</text>
</comment>
<sequence>MLTGKTFRREGGTFFASGKAAGRMRNNLLGGFLPMAVSLTGRRSDTGGFKASRPCGTRPHTGEQALKHRFRVFFDIPELSKSRLEK</sequence>
<keyword evidence="2" id="KW-1185">Reference proteome</keyword>
<dbReference type="Proteomes" id="UP000220611">
    <property type="component" value="Unassembled WGS sequence"/>
</dbReference>
<reference evidence="1 2" key="1">
    <citation type="submission" date="2017-07" db="EMBL/GenBank/DDBJ databases">
        <title>Prevalence of linear plasmids in Cutibacterium (Propionibacterium) acnes isolates obtained from prostatic tissue.</title>
        <authorList>
            <person name="Davidsson S."/>
            <person name="Carlsson J."/>
            <person name="Molling P."/>
            <person name="Andren O."/>
            <person name="Andersson S.-O."/>
            <person name="Brzuszkiewicz E."/>
            <person name="Poehlein A."/>
            <person name="Al-Zeer M."/>
            <person name="Brinkmann V."/>
            <person name="Scavenius C."/>
            <person name="Nazipi S."/>
            <person name="Soderquist B."/>
            <person name="Bruggemann H."/>
        </authorList>
    </citation>
    <scope>NUCLEOTIDE SEQUENCE [LARGE SCALE GENOMIC DNA]</scope>
    <source>
        <strain evidence="1 2">DSM 753</strain>
    </source>
</reference>
<name>A0A855A446_9FIRM</name>
<dbReference type="AlphaFoldDB" id="A0A855A446"/>
<dbReference type="EMBL" id="NOXF01000007">
    <property type="protein sequence ID" value="PEQ24191.1"/>
    <property type="molecule type" value="Genomic_DNA"/>
</dbReference>
<gene>
    <name evidence="1" type="ORF">CH238_09900</name>
</gene>
<evidence type="ECO:0000313" key="2">
    <source>
        <dbReference type="Proteomes" id="UP000220611"/>
    </source>
</evidence>
<evidence type="ECO:0000313" key="1">
    <source>
        <dbReference type="EMBL" id="PEQ24191.1"/>
    </source>
</evidence>
<protein>
    <submittedName>
        <fullName evidence="1">Uncharacterized protein</fullName>
    </submittedName>
</protein>